<reference evidence="1" key="2">
    <citation type="submission" date="2023-03" db="EMBL/GenBank/DDBJ databases">
        <title>Bacterial isolates from washroom surfaces on a university campus.</title>
        <authorList>
            <person name="Holman D.B."/>
            <person name="Gzyl K.E."/>
            <person name="Taheri A.E."/>
        </authorList>
    </citation>
    <scope>NUCLEOTIDE SEQUENCE</scope>
    <source>
        <strain evidence="1">RD03</strain>
    </source>
</reference>
<gene>
    <name evidence="2" type="ORF">BWZ43_11945</name>
    <name evidence="1" type="ORF">P5X88_18950</name>
</gene>
<protein>
    <submittedName>
        <fullName evidence="2">Uncharacterized protein</fullName>
    </submittedName>
</protein>
<dbReference type="Proteomes" id="UP001159179">
    <property type="component" value="Unassembled WGS sequence"/>
</dbReference>
<evidence type="ECO:0000313" key="1">
    <source>
        <dbReference type="EMBL" id="MDH5163014.1"/>
    </source>
</evidence>
<organism evidence="2 3">
    <name type="scientific">Heyndrickxia oleronia</name>
    <dbReference type="NCBI Taxonomy" id="38875"/>
    <lineage>
        <taxon>Bacteria</taxon>
        <taxon>Bacillati</taxon>
        <taxon>Bacillota</taxon>
        <taxon>Bacilli</taxon>
        <taxon>Bacillales</taxon>
        <taxon>Bacillaceae</taxon>
        <taxon>Heyndrickxia</taxon>
    </lineage>
</organism>
<dbReference type="EMBL" id="JAROYP010000012">
    <property type="protein sequence ID" value="MDH5163014.1"/>
    <property type="molecule type" value="Genomic_DNA"/>
</dbReference>
<proteinExistence type="predicted"/>
<dbReference type="EMBL" id="MTLA01000131">
    <property type="protein sequence ID" value="OOP68176.1"/>
    <property type="molecule type" value="Genomic_DNA"/>
</dbReference>
<evidence type="ECO:0000313" key="3">
    <source>
        <dbReference type="Proteomes" id="UP000189761"/>
    </source>
</evidence>
<name>A0A8E2IE19_9BACI</name>
<keyword evidence="3" id="KW-1185">Reference proteome</keyword>
<evidence type="ECO:0000313" key="2">
    <source>
        <dbReference type="EMBL" id="OOP68176.1"/>
    </source>
</evidence>
<dbReference type="GeneID" id="79870843"/>
<sequence length="64" mass="7463">MDERVKIIRSFCAGKLAFIELPSDVKQLMIDYGYITREGNFTEMGNIYKNAVIINQDMNQKHHI</sequence>
<dbReference type="RefSeq" id="WP_058004267.1">
    <property type="nucleotide sequence ID" value="NZ_BOQX01000016.1"/>
</dbReference>
<dbReference type="Proteomes" id="UP000189761">
    <property type="component" value="Unassembled WGS sequence"/>
</dbReference>
<comment type="caution">
    <text evidence="2">The sequence shown here is derived from an EMBL/GenBank/DDBJ whole genome shotgun (WGS) entry which is preliminary data.</text>
</comment>
<reference evidence="2 3" key="1">
    <citation type="submission" date="2017-01" db="EMBL/GenBank/DDBJ databases">
        <title>Draft genome sequence of Bacillus oleronius.</title>
        <authorList>
            <person name="Allam M."/>
        </authorList>
    </citation>
    <scope>NUCLEOTIDE SEQUENCE [LARGE SCALE GENOMIC DNA]</scope>
    <source>
        <strain evidence="2 3">DSM 9356</strain>
    </source>
</reference>
<accession>A0A8E2IE19</accession>
<dbReference type="AlphaFoldDB" id="A0A8E2IE19"/>